<dbReference type="STRING" id="48709.A0A1D2NAN6"/>
<dbReference type="GO" id="GO:0006406">
    <property type="term" value="P:mRNA export from nucleus"/>
    <property type="evidence" value="ECO:0007669"/>
    <property type="project" value="TreeGrafter"/>
</dbReference>
<organism evidence="3 4">
    <name type="scientific">Orchesella cincta</name>
    <name type="common">Springtail</name>
    <name type="synonym">Podura cincta</name>
    <dbReference type="NCBI Taxonomy" id="48709"/>
    <lineage>
        <taxon>Eukaryota</taxon>
        <taxon>Metazoa</taxon>
        <taxon>Ecdysozoa</taxon>
        <taxon>Arthropoda</taxon>
        <taxon>Hexapoda</taxon>
        <taxon>Collembola</taxon>
        <taxon>Entomobryomorpha</taxon>
        <taxon>Entomobryoidea</taxon>
        <taxon>Orchesellidae</taxon>
        <taxon>Orchesellinae</taxon>
        <taxon>Orchesella</taxon>
    </lineage>
</organism>
<dbReference type="Gene3D" id="1.10.533.10">
    <property type="entry name" value="Death Domain, Fas"/>
    <property type="match status" value="1"/>
</dbReference>
<accession>A0A1D2NAN6</accession>
<evidence type="ECO:0000313" key="3">
    <source>
        <dbReference type="EMBL" id="ODN02135.1"/>
    </source>
</evidence>
<dbReference type="PANTHER" id="PTHR13265:SF0">
    <property type="entry name" value="HPR1"/>
    <property type="match status" value="1"/>
</dbReference>
<feature type="region of interest" description="Disordered" evidence="1">
    <location>
        <begin position="17"/>
        <end position="62"/>
    </location>
</feature>
<reference evidence="3 4" key="1">
    <citation type="journal article" date="2016" name="Genome Biol. Evol.">
        <title>Gene Family Evolution Reflects Adaptation to Soil Environmental Stressors in the Genome of the Collembolan Orchesella cincta.</title>
        <authorList>
            <person name="Faddeeva-Vakhrusheva A."/>
            <person name="Derks M.F."/>
            <person name="Anvar S.Y."/>
            <person name="Agamennone V."/>
            <person name="Suring W."/>
            <person name="Smit S."/>
            <person name="van Straalen N.M."/>
            <person name="Roelofs D."/>
        </authorList>
    </citation>
    <scope>NUCLEOTIDE SEQUENCE [LARGE SCALE GENOMIC DNA]</scope>
    <source>
        <tissue evidence="3">Mixed pool</tissue>
    </source>
</reference>
<evidence type="ECO:0000256" key="1">
    <source>
        <dbReference type="SAM" id="MobiDB-lite"/>
    </source>
</evidence>
<dbReference type="PROSITE" id="PS50017">
    <property type="entry name" value="DEATH_DOMAIN"/>
    <property type="match status" value="1"/>
</dbReference>
<feature type="compositionally biased region" description="Basic and acidic residues" evidence="1">
    <location>
        <begin position="762"/>
        <end position="772"/>
    </location>
</feature>
<dbReference type="EMBL" id="LJIJ01000124">
    <property type="protein sequence ID" value="ODN02135.1"/>
    <property type="molecule type" value="Genomic_DNA"/>
</dbReference>
<dbReference type="OrthoDB" id="10257415at2759"/>
<dbReference type="GO" id="GO:0000445">
    <property type="term" value="C:THO complex part of transcription export complex"/>
    <property type="evidence" value="ECO:0007669"/>
    <property type="project" value="TreeGrafter"/>
</dbReference>
<feature type="compositionally biased region" description="Basic and acidic residues" evidence="1">
    <location>
        <begin position="732"/>
        <end position="743"/>
    </location>
</feature>
<gene>
    <name evidence="3" type="ORF">Ocin01_04549</name>
</gene>
<dbReference type="OMA" id="NLYVKFW"/>
<sequence length="870" mass="99719">MYTERCYPIVSPVLIEMPKRRSVSSPATSPKKPKKPVVVNTSEDNGETDGRLSPQDSGDRVVDSIATSSDEDMEAEQVSEVDISDTDLPKEENGIVDVPMRNHIFGTRIDWTGWLALKTDFFEKFQLLYDSHKQDVNSIIDACKDISKRFPEDEPTEKRQFVDQVMREFLLERLTEKPDHWTPFLDLSIAMARLEICSPTSTIALLTDLVEVSSLDDCSIVFEFIESRLDVWKDPLFLLSGKNAVLRMCNDLLRRQSRAQNTVFCGRILIFLANYFPFSERSGLNILSEFNSDNVTKYKAGDGTDDPDDKIEIAEDQDDKLFEGMDISVPGLDKIVSLTQEEKKKKIKVDYNLYVKFWSLQDYFRTPLDCYNKISWKTFTMYTQDVLGAFHSFKLDEASHRKRKERTEDELPSINPIPKLGDENLYFAKYLTNRRLLELQMSDPSFRRYFLVQLLVILQYLTLPVKFKTDSHVLSEDQIDFIKKTSEKIYELLSETPPQGCEFVKCVKHVLRREELWNKWKNDGCQPFKKPTTAPATASSSTTVGEDEASDKSGKNGTDELSAPVEDKTKKKKKPRRQIGDSIRDASEKNKVLLGHTELTRLWNICPDNLEACRMKSRDFMPQLDAFFTEAFKEMELEPTSIAVLMDSSKKDFKSKKILGDPMFGWKALRLLARRSPYFFQMFGGAPISPLQNYLEYVLKKINTDRDPPPNSQEDPQTVGQANRKVNDIKAKGNDAQSNHDGENTVDNEQVVEAGAGDDDEILRTEENKEVSESGDEEEGEVNDKFVRPLSDEEQKKLGQSIGENWKKLALKLGFKNDEVDYFVEHHKEDAATIMLKNWQDQDDDATAADLIYQLEGMKLKQLVSEIFKC</sequence>
<feature type="region of interest" description="Disordered" evidence="1">
    <location>
        <begin position="703"/>
        <end position="722"/>
    </location>
</feature>
<evidence type="ECO:0000313" key="4">
    <source>
        <dbReference type="Proteomes" id="UP000094527"/>
    </source>
</evidence>
<dbReference type="GO" id="GO:0007165">
    <property type="term" value="P:signal transduction"/>
    <property type="evidence" value="ECO:0007669"/>
    <property type="project" value="InterPro"/>
</dbReference>
<keyword evidence="4" id="KW-1185">Reference proteome</keyword>
<feature type="domain" description="Death" evidence="2">
    <location>
        <begin position="791"/>
        <end position="870"/>
    </location>
</feature>
<proteinExistence type="predicted"/>
<dbReference type="Pfam" id="PF11957">
    <property type="entry name" value="efThoc1"/>
    <property type="match status" value="1"/>
</dbReference>
<dbReference type="Proteomes" id="UP000094527">
    <property type="component" value="Unassembled WGS sequence"/>
</dbReference>
<dbReference type="PANTHER" id="PTHR13265">
    <property type="entry name" value="THO COMPLEX SUBUNIT 1"/>
    <property type="match status" value="1"/>
</dbReference>
<dbReference type="InterPro" id="IPR011029">
    <property type="entry name" value="DEATH-like_dom_sf"/>
</dbReference>
<dbReference type="InterPro" id="IPR000488">
    <property type="entry name" value="Death_dom"/>
</dbReference>
<evidence type="ECO:0000259" key="2">
    <source>
        <dbReference type="PROSITE" id="PS50017"/>
    </source>
</evidence>
<feature type="region of interest" description="Disordered" evidence="1">
    <location>
        <begin position="732"/>
        <end position="790"/>
    </location>
</feature>
<feature type="compositionally biased region" description="Polar residues" evidence="1">
    <location>
        <begin position="712"/>
        <end position="721"/>
    </location>
</feature>
<dbReference type="CDD" id="cd01670">
    <property type="entry name" value="Death"/>
    <property type="match status" value="1"/>
</dbReference>
<name>A0A1D2NAN6_ORCCI</name>
<dbReference type="Pfam" id="PF00531">
    <property type="entry name" value="Death"/>
    <property type="match status" value="1"/>
</dbReference>
<dbReference type="SUPFAM" id="SSF47986">
    <property type="entry name" value="DEATH domain"/>
    <property type="match status" value="1"/>
</dbReference>
<protein>
    <submittedName>
        <fullName evidence="3">THO complex subunit 1</fullName>
    </submittedName>
</protein>
<feature type="compositionally biased region" description="Low complexity" evidence="1">
    <location>
        <begin position="531"/>
        <end position="543"/>
    </location>
</feature>
<dbReference type="InterPro" id="IPR021861">
    <property type="entry name" value="THO_THOC1"/>
</dbReference>
<feature type="region of interest" description="Disordered" evidence="1">
    <location>
        <begin position="528"/>
        <end position="584"/>
    </location>
</feature>
<dbReference type="AlphaFoldDB" id="A0A1D2NAN6"/>
<comment type="caution">
    <text evidence="3">The sequence shown here is derived from an EMBL/GenBank/DDBJ whole genome shotgun (WGS) entry which is preliminary data.</text>
</comment>